<evidence type="ECO:0000313" key="4">
    <source>
        <dbReference type="Proteomes" id="UP000183832"/>
    </source>
</evidence>
<keyword evidence="2" id="KW-0732">Signal</keyword>
<feature type="signal peptide" evidence="2">
    <location>
        <begin position="1"/>
        <end position="23"/>
    </location>
</feature>
<keyword evidence="4" id="KW-1185">Reference proteome</keyword>
<sequence length="127" mass="13991">MKNHFRIYLAAIVCLILLTNVSTKKSEPESEDSTEGNVDEHSCDSGSGTCVDKCDESLTIGTDPDCESGKVCCARKCLLSGIQGINGICRPQSECNALFPDKLFWKDDCRKEEKCCFQLPPREPPTP</sequence>
<dbReference type="Proteomes" id="UP000183832">
    <property type="component" value="Unassembled WGS sequence"/>
</dbReference>
<proteinExistence type="predicted"/>
<feature type="chain" id="PRO_5013063028" evidence="2">
    <location>
        <begin position="24"/>
        <end position="127"/>
    </location>
</feature>
<evidence type="ECO:0000256" key="1">
    <source>
        <dbReference type="SAM" id="MobiDB-lite"/>
    </source>
</evidence>
<accession>A0A1J1J4F8</accession>
<evidence type="ECO:0000313" key="3">
    <source>
        <dbReference type="EMBL" id="CRL06858.1"/>
    </source>
</evidence>
<name>A0A1J1J4F8_9DIPT</name>
<dbReference type="EMBL" id="CVRI01000067">
    <property type="protein sequence ID" value="CRL06858.1"/>
    <property type="molecule type" value="Genomic_DNA"/>
</dbReference>
<organism evidence="3 4">
    <name type="scientific">Clunio marinus</name>
    <dbReference type="NCBI Taxonomy" id="568069"/>
    <lineage>
        <taxon>Eukaryota</taxon>
        <taxon>Metazoa</taxon>
        <taxon>Ecdysozoa</taxon>
        <taxon>Arthropoda</taxon>
        <taxon>Hexapoda</taxon>
        <taxon>Insecta</taxon>
        <taxon>Pterygota</taxon>
        <taxon>Neoptera</taxon>
        <taxon>Endopterygota</taxon>
        <taxon>Diptera</taxon>
        <taxon>Nematocera</taxon>
        <taxon>Chironomoidea</taxon>
        <taxon>Chironomidae</taxon>
        <taxon>Clunio</taxon>
    </lineage>
</organism>
<feature type="region of interest" description="Disordered" evidence="1">
    <location>
        <begin position="25"/>
        <end position="47"/>
    </location>
</feature>
<reference evidence="3 4" key="1">
    <citation type="submission" date="2015-04" db="EMBL/GenBank/DDBJ databases">
        <authorList>
            <person name="Syromyatnikov M.Y."/>
            <person name="Popov V.N."/>
        </authorList>
    </citation>
    <scope>NUCLEOTIDE SEQUENCE [LARGE SCALE GENOMIC DNA]</scope>
</reference>
<protein>
    <submittedName>
        <fullName evidence="3">CLUMA_CG019602, isoform A</fullName>
    </submittedName>
</protein>
<evidence type="ECO:0000256" key="2">
    <source>
        <dbReference type="SAM" id="SignalP"/>
    </source>
</evidence>
<dbReference type="AlphaFoldDB" id="A0A1J1J4F8"/>
<gene>
    <name evidence="3" type="ORF">CLUMA_CG019602</name>
</gene>